<dbReference type="InterPro" id="IPR000845">
    <property type="entry name" value="Nucleoside_phosphorylase_d"/>
</dbReference>
<dbReference type="CDD" id="cd09008">
    <property type="entry name" value="MTAN"/>
    <property type="match status" value="1"/>
</dbReference>
<evidence type="ECO:0000313" key="2">
    <source>
        <dbReference type="EMBL" id="RPF21411.1"/>
    </source>
</evidence>
<dbReference type="Pfam" id="PF01048">
    <property type="entry name" value="PNP_UDP_1"/>
    <property type="match status" value="1"/>
</dbReference>
<dbReference type="GO" id="GO:0019284">
    <property type="term" value="P:L-methionine salvage from S-adenosylmethionine"/>
    <property type="evidence" value="ECO:0007669"/>
    <property type="project" value="TreeGrafter"/>
</dbReference>
<protein>
    <submittedName>
        <fullName evidence="2">Nucleoside phosphorylase</fullName>
    </submittedName>
</protein>
<comment type="caution">
    <text evidence="2">The sequence shown here is derived from an EMBL/GenBank/DDBJ whole genome shotgun (WGS) entry which is preliminary data.</text>
</comment>
<dbReference type="GO" id="GO:0005829">
    <property type="term" value="C:cytosol"/>
    <property type="evidence" value="ECO:0007669"/>
    <property type="project" value="TreeGrafter"/>
</dbReference>
<gene>
    <name evidence="2" type="ORF">EDD34_2038</name>
</gene>
<keyword evidence="3" id="KW-1185">Reference proteome</keyword>
<evidence type="ECO:0000259" key="1">
    <source>
        <dbReference type="Pfam" id="PF01048"/>
    </source>
</evidence>
<feature type="domain" description="Nucleoside phosphorylase" evidence="1">
    <location>
        <begin position="6"/>
        <end position="239"/>
    </location>
</feature>
<organism evidence="2 3">
    <name type="scientific">Myceligenerans xiligouense</name>
    <dbReference type="NCBI Taxonomy" id="253184"/>
    <lineage>
        <taxon>Bacteria</taxon>
        <taxon>Bacillati</taxon>
        <taxon>Actinomycetota</taxon>
        <taxon>Actinomycetes</taxon>
        <taxon>Micrococcales</taxon>
        <taxon>Promicromonosporaceae</taxon>
        <taxon>Myceligenerans</taxon>
    </lineage>
</organism>
<dbReference type="GO" id="GO:0008782">
    <property type="term" value="F:adenosylhomocysteine nucleosidase activity"/>
    <property type="evidence" value="ECO:0007669"/>
    <property type="project" value="TreeGrafter"/>
</dbReference>
<dbReference type="Proteomes" id="UP000280501">
    <property type="component" value="Unassembled WGS sequence"/>
</dbReference>
<proteinExistence type="predicted"/>
<dbReference type="RefSeq" id="WP_123814446.1">
    <property type="nucleotide sequence ID" value="NZ_RKQZ01000001.1"/>
</dbReference>
<reference evidence="2 3" key="1">
    <citation type="submission" date="2018-11" db="EMBL/GenBank/DDBJ databases">
        <title>Sequencing the genomes of 1000 actinobacteria strains.</title>
        <authorList>
            <person name="Klenk H.-P."/>
        </authorList>
    </citation>
    <scope>NUCLEOTIDE SEQUENCE [LARGE SCALE GENOMIC DNA]</scope>
    <source>
        <strain evidence="2 3">DSM 15700</strain>
    </source>
</reference>
<dbReference type="PANTHER" id="PTHR46832:SF1">
    <property type="entry name" value="5'-METHYLTHIOADENOSINE_S-ADENOSYLHOMOCYSTEINE NUCLEOSIDASE"/>
    <property type="match status" value="1"/>
</dbReference>
<accession>A0A3N4ZNG5</accession>
<dbReference type="SUPFAM" id="SSF53167">
    <property type="entry name" value="Purine and uridine phosphorylases"/>
    <property type="match status" value="1"/>
</dbReference>
<dbReference type="InterPro" id="IPR035994">
    <property type="entry name" value="Nucleoside_phosphorylase_sf"/>
</dbReference>
<dbReference type="AlphaFoldDB" id="A0A3N4ZNG5"/>
<dbReference type="GO" id="GO:0009116">
    <property type="term" value="P:nucleoside metabolic process"/>
    <property type="evidence" value="ECO:0007669"/>
    <property type="project" value="InterPro"/>
</dbReference>
<dbReference type="PANTHER" id="PTHR46832">
    <property type="entry name" value="5'-METHYLTHIOADENOSINE/S-ADENOSYLHOMOCYSTEINE NUCLEOSIDASE"/>
    <property type="match status" value="1"/>
</dbReference>
<evidence type="ECO:0000313" key="3">
    <source>
        <dbReference type="Proteomes" id="UP000280501"/>
    </source>
</evidence>
<dbReference type="EMBL" id="RKQZ01000001">
    <property type="protein sequence ID" value="RPF21411.1"/>
    <property type="molecule type" value="Genomic_DNA"/>
</dbReference>
<sequence length="380" mass="40125">MSETHVVILTALPLEYKAVRSHLTQVTPHLHPAGTRFEVGTVPGTSCRIALGLTGAGNEHSGPLGERAISKFSPHALIFAGVAGGLREMPLGTVVVADKVYAYHGGTSEDDGFMTRPAAWKVAHGLDQLAHELDRSASWRERLPDGAGLPEVKFGAIAAGEVVLNSRNSQVADLIRRHYNDAAAIEMEGAGIAQAGHFNHLPVAVVRGISDPADGQKTTDNDRSWQPLAAANAAAFAIELAVHVAREAEENSMTDRNRHTTTPVTHITNTAGTAAIQGAHVTGNVVNMSPQPRGSEVDPAAALKELRELTELQHRNSSIDRETLDDATAELDVAEAAYLEGSAGRKKAVRALKKLQGLLSETLDVPAKIAALIAALNGLS</sequence>
<dbReference type="OrthoDB" id="44283at2"/>
<dbReference type="Gene3D" id="3.40.50.1580">
    <property type="entry name" value="Nucleoside phosphorylase domain"/>
    <property type="match status" value="1"/>
</dbReference>
<dbReference type="GO" id="GO:0008930">
    <property type="term" value="F:methylthioadenosine nucleosidase activity"/>
    <property type="evidence" value="ECO:0007669"/>
    <property type="project" value="TreeGrafter"/>
</dbReference>
<name>A0A3N4ZNG5_9MICO</name>